<dbReference type="EMBL" id="AP021861">
    <property type="protein sequence ID" value="BBO32786.1"/>
    <property type="molecule type" value="Genomic_DNA"/>
</dbReference>
<dbReference type="Proteomes" id="UP000326837">
    <property type="component" value="Chromosome"/>
</dbReference>
<organism evidence="2 3">
    <name type="scientific">Lacipirellula parvula</name>
    <dbReference type="NCBI Taxonomy" id="2650471"/>
    <lineage>
        <taxon>Bacteria</taxon>
        <taxon>Pseudomonadati</taxon>
        <taxon>Planctomycetota</taxon>
        <taxon>Planctomycetia</taxon>
        <taxon>Pirellulales</taxon>
        <taxon>Lacipirellulaceae</taxon>
        <taxon>Lacipirellula</taxon>
    </lineage>
</organism>
<dbReference type="AlphaFoldDB" id="A0A5K7XEM7"/>
<keyword evidence="3" id="KW-1185">Reference proteome</keyword>
<proteinExistence type="predicted"/>
<reference evidence="3" key="1">
    <citation type="submission" date="2019-10" db="EMBL/GenBank/DDBJ databases">
        <title>Lacipirellula parvula gen. nov., sp. nov., representing a lineage of planctomycetes widespread in freshwater anoxic habitats, and description of the family Lacipirellulaceae.</title>
        <authorList>
            <person name="Dedysh S.N."/>
            <person name="Kulichevskaya I.S."/>
            <person name="Beletsky A.V."/>
            <person name="Rakitin A.L."/>
            <person name="Mardanov A.V."/>
            <person name="Ivanova A.A."/>
            <person name="Saltykova V.X."/>
            <person name="Rijpstra W.I.C."/>
            <person name="Sinninghe Damste J.S."/>
            <person name="Ravin N.V."/>
        </authorList>
    </citation>
    <scope>NUCLEOTIDE SEQUENCE [LARGE SCALE GENOMIC DNA]</scope>
    <source>
        <strain evidence="3">PX69</strain>
    </source>
</reference>
<sequence>MTAAVCIYCGTSKFGAFTPCTECNRSPTERSDLVRSLALTDHNYTVDALSEFGRQIKNGQAPQIVAGIESGISSAMDGPMMAEMAMMLDPARIEASQRRERNIIVALMVAIVLGIAWALYRFVVT</sequence>
<dbReference type="KEGG" id="lpav:PLANPX_2398"/>
<protein>
    <submittedName>
        <fullName evidence="2">Uncharacterized protein</fullName>
    </submittedName>
</protein>
<evidence type="ECO:0000313" key="3">
    <source>
        <dbReference type="Proteomes" id="UP000326837"/>
    </source>
</evidence>
<keyword evidence="1" id="KW-0472">Membrane</keyword>
<keyword evidence="1" id="KW-0812">Transmembrane</keyword>
<evidence type="ECO:0000313" key="2">
    <source>
        <dbReference type="EMBL" id="BBO32786.1"/>
    </source>
</evidence>
<gene>
    <name evidence="2" type="ORF">PLANPX_2398</name>
</gene>
<name>A0A5K7XEM7_9BACT</name>
<evidence type="ECO:0000256" key="1">
    <source>
        <dbReference type="SAM" id="Phobius"/>
    </source>
</evidence>
<accession>A0A5K7XEM7</accession>
<keyword evidence="1" id="KW-1133">Transmembrane helix</keyword>
<feature type="transmembrane region" description="Helical" evidence="1">
    <location>
        <begin position="102"/>
        <end position="120"/>
    </location>
</feature>